<evidence type="ECO:0000256" key="3">
    <source>
        <dbReference type="ARBA" id="ARBA00022989"/>
    </source>
</evidence>
<feature type="transmembrane region" description="Helical" evidence="5">
    <location>
        <begin position="107"/>
        <end position="123"/>
    </location>
</feature>
<keyword evidence="7" id="KW-1185">Reference proteome</keyword>
<keyword evidence="5" id="KW-1003">Cell membrane</keyword>
<dbReference type="GO" id="GO:0005886">
    <property type="term" value="C:plasma membrane"/>
    <property type="evidence" value="ECO:0007669"/>
    <property type="project" value="UniProtKB-SubCell"/>
</dbReference>
<evidence type="ECO:0000256" key="4">
    <source>
        <dbReference type="ARBA" id="ARBA00023136"/>
    </source>
</evidence>
<feature type="transmembrane region" description="Helical" evidence="5">
    <location>
        <begin position="233"/>
        <end position="251"/>
    </location>
</feature>
<feature type="transmembrane region" description="Helical" evidence="5">
    <location>
        <begin position="48"/>
        <end position="67"/>
    </location>
</feature>
<dbReference type="eggNOG" id="arCOG02050">
    <property type="taxonomic scope" value="Archaea"/>
</dbReference>
<accession>Q9YCR5</accession>
<evidence type="ECO:0000313" key="7">
    <source>
        <dbReference type="Proteomes" id="UP000002518"/>
    </source>
</evidence>
<dbReference type="PANTHER" id="PTHR43701">
    <property type="entry name" value="MEMBRANE TRANSPORTER PROTEIN MJ0441-RELATED"/>
    <property type="match status" value="1"/>
</dbReference>
<dbReference type="AlphaFoldDB" id="Q9YCR5"/>
<dbReference type="InterPro" id="IPR051598">
    <property type="entry name" value="TSUP/Inactive_protease-like"/>
</dbReference>
<evidence type="ECO:0000256" key="2">
    <source>
        <dbReference type="ARBA" id="ARBA00022692"/>
    </source>
</evidence>
<dbReference type="Pfam" id="PF01925">
    <property type="entry name" value="TauE"/>
    <property type="match status" value="1"/>
</dbReference>
<organism evidence="6 7">
    <name type="scientific">Aeropyrum pernix (strain ATCC 700893 / DSM 11879 / JCM 9820 / NBRC 100138 / K1)</name>
    <dbReference type="NCBI Taxonomy" id="272557"/>
    <lineage>
        <taxon>Archaea</taxon>
        <taxon>Thermoproteota</taxon>
        <taxon>Thermoprotei</taxon>
        <taxon>Desulfurococcales</taxon>
        <taxon>Desulfurococcaceae</taxon>
        <taxon>Aeropyrum</taxon>
    </lineage>
</organism>
<dbReference type="GeneID" id="1445850"/>
<dbReference type="PANTHER" id="PTHR43701:SF12">
    <property type="entry name" value="MEMBRANE TRANSPORTER PROTEIN YTNM-RELATED"/>
    <property type="match status" value="1"/>
</dbReference>
<evidence type="ECO:0000256" key="5">
    <source>
        <dbReference type="RuleBase" id="RU363041"/>
    </source>
</evidence>
<feature type="transmembrane region" description="Helical" evidence="5">
    <location>
        <begin position="143"/>
        <end position="165"/>
    </location>
</feature>
<dbReference type="EnsemblBacteria" id="BAA80182">
    <property type="protein sequence ID" value="BAA80182"/>
    <property type="gene ID" value="APE_1196.1"/>
</dbReference>
<keyword evidence="4 5" id="KW-0472">Membrane</keyword>
<evidence type="ECO:0000313" key="6">
    <source>
        <dbReference type="EMBL" id="BAA80182.2"/>
    </source>
</evidence>
<feature type="transmembrane region" description="Helical" evidence="5">
    <location>
        <begin position="12"/>
        <end position="41"/>
    </location>
</feature>
<dbReference type="EMBL" id="BA000002">
    <property type="protein sequence ID" value="BAA80182.2"/>
    <property type="molecule type" value="Genomic_DNA"/>
</dbReference>
<dbReference type="InterPro" id="IPR002781">
    <property type="entry name" value="TM_pro_TauE-like"/>
</dbReference>
<comment type="subcellular location">
    <subcellularLocation>
        <location evidence="5">Cell membrane</location>
        <topology evidence="5">Multi-pass membrane protein</topology>
    </subcellularLocation>
    <subcellularLocation>
        <location evidence="1">Membrane</location>
        <topology evidence="1">Multi-pass membrane protein</topology>
    </subcellularLocation>
</comment>
<feature type="transmembrane region" description="Helical" evidence="5">
    <location>
        <begin position="79"/>
        <end position="100"/>
    </location>
</feature>
<dbReference type="Proteomes" id="UP000002518">
    <property type="component" value="Chromosome"/>
</dbReference>
<protein>
    <recommendedName>
        <fullName evidence="5">Probable membrane transporter protein</fullName>
    </recommendedName>
</protein>
<sequence>MGDLGLPYLSAVFMSGLIASSLDYGLGLGFGLLATPILVVMGLDPRQAIAAALVAQVISSATALIAWRSHGAKPPSTDVLLVLIASSLAGVVLGSVFMSLLGDAEALAIYTVALAGIATLYMATATDSYSLEVRRLGRRPITILGGFLGGLSKALSGGGFSPILVASQRVSGVDYKASLVAIPLVKPLAFLAAAVIYSWAGYMEPYTAASLTAGSILGSLLAPRLSRLIPRRWAHALVGLALAAAMLKAVYRLTLEYGVLGRVGF</sequence>
<dbReference type="KEGG" id="ape:APE_1196.1"/>
<evidence type="ECO:0000256" key="1">
    <source>
        <dbReference type="ARBA" id="ARBA00004141"/>
    </source>
</evidence>
<comment type="similarity">
    <text evidence="5">Belongs to the 4-toluene sulfonate uptake permease (TSUP) (TC 2.A.102) family.</text>
</comment>
<reference evidence="6 7" key="1">
    <citation type="journal article" date="1999" name="DNA Res.">
        <title>Complete genome sequence of an aerobic hyper-thermophilic crenarchaeon, Aeropyrum pernix K1.</title>
        <authorList>
            <person name="Kawarabayasi Y."/>
            <person name="Hino Y."/>
            <person name="Horikawa H."/>
            <person name="Yamazaki S."/>
            <person name="Haikawa Y."/>
            <person name="Jin-no K."/>
            <person name="Takahashi M."/>
            <person name="Sekine M."/>
            <person name="Baba S."/>
            <person name="Ankai A."/>
            <person name="Kosugi H."/>
            <person name="Hosoyama A."/>
            <person name="Fukui S."/>
            <person name="Nagai Y."/>
            <person name="Nishijima K."/>
            <person name="Nakazawa H."/>
            <person name="Takamiya M."/>
            <person name="Masuda S."/>
            <person name="Funahashi T."/>
            <person name="Tanaka T."/>
            <person name="Kudoh Y."/>
            <person name="Yamazaki J."/>
            <person name="Kushida N."/>
            <person name="Oguchi A."/>
            <person name="Aoki K."/>
            <person name="Kubota K."/>
            <person name="Nakamura Y."/>
            <person name="Nomura N."/>
            <person name="Sako Y."/>
            <person name="Kikuchi H."/>
        </authorList>
    </citation>
    <scope>NUCLEOTIDE SEQUENCE [LARGE SCALE GENOMIC DNA]</scope>
    <source>
        <strain evidence="7">ATCC 700893 / DSM 11879 / JCM 9820 / NBRC 100138 / K1</strain>
    </source>
</reference>
<dbReference type="RefSeq" id="WP_010866221.1">
    <property type="nucleotide sequence ID" value="NC_000854.2"/>
</dbReference>
<keyword evidence="2 5" id="KW-0812">Transmembrane</keyword>
<dbReference type="PIR" id="H72590">
    <property type="entry name" value="H72590"/>
</dbReference>
<gene>
    <name evidence="6" type="ordered locus">APE_1196.1</name>
</gene>
<keyword evidence="3 5" id="KW-1133">Transmembrane helix</keyword>
<dbReference type="STRING" id="272557.APE_1196.1"/>
<feature type="transmembrane region" description="Helical" evidence="5">
    <location>
        <begin position="177"/>
        <end position="200"/>
    </location>
</feature>
<name>Q9YCR5_AERPE</name>
<proteinExistence type="inferred from homology"/>